<dbReference type="EMBL" id="GBXM01000445">
    <property type="protein sequence ID" value="JAI08133.1"/>
    <property type="molecule type" value="Transcribed_RNA"/>
</dbReference>
<accession>A0A0E9XZF5</accession>
<reference evidence="1" key="2">
    <citation type="journal article" date="2015" name="Fish Shellfish Immunol.">
        <title>Early steps in the European eel (Anguilla anguilla)-Vibrio vulnificus interaction in the gills: Role of the RtxA13 toxin.</title>
        <authorList>
            <person name="Callol A."/>
            <person name="Pajuelo D."/>
            <person name="Ebbesson L."/>
            <person name="Teles M."/>
            <person name="MacKenzie S."/>
            <person name="Amaro C."/>
        </authorList>
    </citation>
    <scope>NUCLEOTIDE SEQUENCE</scope>
</reference>
<name>A0A0E9XZF5_ANGAN</name>
<organism evidence="1">
    <name type="scientific">Anguilla anguilla</name>
    <name type="common">European freshwater eel</name>
    <name type="synonym">Muraena anguilla</name>
    <dbReference type="NCBI Taxonomy" id="7936"/>
    <lineage>
        <taxon>Eukaryota</taxon>
        <taxon>Metazoa</taxon>
        <taxon>Chordata</taxon>
        <taxon>Craniata</taxon>
        <taxon>Vertebrata</taxon>
        <taxon>Euteleostomi</taxon>
        <taxon>Actinopterygii</taxon>
        <taxon>Neopterygii</taxon>
        <taxon>Teleostei</taxon>
        <taxon>Anguilliformes</taxon>
        <taxon>Anguillidae</taxon>
        <taxon>Anguilla</taxon>
    </lineage>
</organism>
<sequence>MHVRNMPYEI</sequence>
<reference evidence="1" key="1">
    <citation type="submission" date="2014-11" db="EMBL/GenBank/DDBJ databases">
        <authorList>
            <person name="Amaro Gonzalez C."/>
        </authorList>
    </citation>
    <scope>NUCLEOTIDE SEQUENCE</scope>
</reference>
<protein>
    <submittedName>
        <fullName evidence="1">Uncharacterized protein</fullName>
    </submittedName>
</protein>
<evidence type="ECO:0000313" key="1">
    <source>
        <dbReference type="EMBL" id="JAI08133.1"/>
    </source>
</evidence>
<proteinExistence type="predicted"/>